<dbReference type="RefSeq" id="WP_225906365.1">
    <property type="nucleotide sequence ID" value="NZ_CP083374.1"/>
</dbReference>
<accession>A0AAW4FNU9</accession>
<name>A0AAW4FNU9_9HYPH</name>
<evidence type="ECO:0008006" key="3">
    <source>
        <dbReference type="Google" id="ProtNLM"/>
    </source>
</evidence>
<reference evidence="1 2" key="1">
    <citation type="submission" date="2020-01" db="EMBL/GenBank/DDBJ databases">
        <title>Draft genome assembly of Ensifer adhaerens T173.</title>
        <authorList>
            <person name="Craig J.E."/>
            <person name="Stinchcombe J.R."/>
        </authorList>
    </citation>
    <scope>NUCLEOTIDE SEQUENCE [LARGE SCALE GENOMIC DNA]</scope>
    <source>
        <strain evidence="1 2">T173</strain>
    </source>
</reference>
<gene>
    <name evidence="1" type="ORF">GFB56_19645</name>
</gene>
<proteinExistence type="predicted"/>
<keyword evidence="2" id="KW-1185">Reference proteome</keyword>
<protein>
    <recommendedName>
        <fullName evidence="3">HEPN domain-containing protein</fullName>
    </recommendedName>
</protein>
<organism evidence="1 2">
    <name type="scientific">Ensifer canadensis</name>
    <dbReference type="NCBI Taxonomy" id="555315"/>
    <lineage>
        <taxon>Bacteria</taxon>
        <taxon>Pseudomonadati</taxon>
        <taxon>Pseudomonadota</taxon>
        <taxon>Alphaproteobacteria</taxon>
        <taxon>Hyphomicrobiales</taxon>
        <taxon>Rhizobiaceae</taxon>
        <taxon>Sinorhizobium/Ensifer group</taxon>
        <taxon>Ensifer</taxon>
    </lineage>
</organism>
<comment type="caution">
    <text evidence="1">The sequence shown here is derived from an EMBL/GenBank/DDBJ whole genome shotgun (WGS) entry which is preliminary data.</text>
</comment>
<dbReference type="Proteomes" id="UP000744980">
    <property type="component" value="Unassembled WGS sequence"/>
</dbReference>
<dbReference type="EMBL" id="WXFA01000012">
    <property type="protein sequence ID" value="MBM3092996.1"/>
    <property type="molecule type" value="Genomic_DNA"/>
</dbReference>
<dbReference type="AlphaFoldDB" id="A0AAW4FNU9"/>
<evidence type="ECO:0000313" key="1">
    <source>
        <dbReference type="EMBL" id="MBM3092996.1"/>
    </source>
</evidence>
<evidence type="ECO:0000313" key="2">
    <source>
        <dbReference type="Proteomes" id="UP000744980"/>
    </source>
</evidence>
<sequence>MDLAYPDQSAKVRDILALATQYRDAAVTLGEGVSKSGHPPRRLLALHSIELHLNALLLAKGLDRDTVNGLQLDLGERTRRAVDAGLVLRRRTAEHLASLSSNREYLVIRYRPDLTASISQMSRLMATLDELSRKVRKILRASS</sequence>